<dbReference type="RefSeq" id="WP_109696874.1">
    <property type="nucleotide sequence ID" value="NZ_QGDD01000010.1"/>
</dbReference>
<keyword evidence="2" id="KW-1185">Reference proteome</keyword>
<evidence type="ECO:0000313" key="1">
    <source>
        <dbReference type="EMBL" id="PWN01329.1"/>
    </source>
</evidence>
<dbReference type="PANTHER" id="PTHR31778">
    <property type="entry name" value="BUD SITE SELECTION PROTEIN RAX2"/>
    <property type="match status" value="1"/>
</dbReference>
<dbReference type="Gene3D" id="2.130.10.10">
    <property type="entry name" value="YVTN repeat-like/Quinoprotein amine dehydrogenase"/>
    <property type="match status" value="1"/>
</dbReference>
<sequence>MTVDRRRVRSLLCALGAAIVGVGLVLAPAPSRADVSPTPVPTPSLSGPVVYDLAVLPSGRVVLGGDFTAIGSLARTDVGALLTNGQPDPGFAARTNGQVNAVVASEDGSRVFIGGTFTEVNGVPRQNIAALNATTGAVVQGWQADATGSSVSVKSLAVSGTRLYVGGRFDGIDGIHKEKLAAVDVSTGNVLHWSTWVNGAVHEVRVAPDGRTVWIGGAFTKIRGEARPYVGGIDAATGRPTAFVASNSPARVVSVTLSRDGQWLYAGNDHNRVLAYQPWLSDALRWQRAGSGNTQAMAASDTTLYLGGHFRTFGDGSSRPFFASVDRLTGALTSWNPLATAYNKGTWVLVIDGNRLHAGGGFTHFDGVRQRLYARFDGSP</sequence>
<dbReference type="InterPro" id="IPR015943">
    <property type="entry name" value="WD40/YVTN_repeat-like_dom_sf"/>
</dbReference>
<dbReference type="EMBL" id="QGDD01000010">
    <property type="protein sequence ID" value="PWN01329.1"/>
    <property type="molecule type" value="Genomic_DNA"/>
</dbReference>
<dbReference type="PANTHER" id="PTHR31778:SF2">
    <property type="entry name" value="BUD SITE SELECTION PROTEIN RAX2"/>
    <property type="match status" value="1"/>
</dbReference>
<dbReference type="InterPro" id="IPR011044">
    <property type="entry name" value="Quino_amine_DH_bsu"/>
</dbReference>
<protein>
    <submittedName>
        <fullName evidence="1">Uncharacterized protein</fullName>
    </submittedName>
</protein>
<dbReference type="SUPFAM" id="SSF50969">
    <property type="entry name" value="YVTN repeat-like/Quinoprotein amine dehydrogenase"/>
    <property type="match status" value="1"/>
</dbReference>
<dbReference type="GO" id="GO:1902929">
    <property type="term" value="C:plasma membrane of growing cell tip"/>
    <property type="evidence" value="ECO:0007669"/>
    <property type="project" value="TreeGrafter"/>
</dbReference>
<comment type="caution">
    <text evidence="1">The sequence shown here is derived from an EMBL/GenBank/DDBJ whole genome shotgun (WGS) entry which is preliminary data.</text>
</comment>
<name>A0A316TE42_9ACTN</name>
<proteinExistence type="predicted"/>
<dbReference type="OrthoDB" id="9802683at2"/>
<gene>
    <name evidence="1" type="ORF">DJ010_19425</name>
</gene>
<organism evidence="1 2">
    <name type="scientific">Nocardioides silvaticus</name>
    <dbReference type="NCBI Taxonomy" id="2201891"/>
    <lineage>
        <taxon>Bacteria</taxon>
        <taxon>Bacillati</taxon>
        <taxon>Actinomycetota</taxon>
        <taxon>Actinomycetes</taxon>
        <taxon>Propionibacteriales</taxon>
        <taxon>Nocardioidaceae</taxon>
        <taxon>Nocardioides</taxon>
    </lineage>
</organism>
<dbReference type="AlphaFoldDB" id="A0A316TE42"/>
<dbReference type="Proteomes" id="UP000245507">
    <property type="component" value="Unassembled WGS sequence"/>
</dbReference>
<evidence type="ECO:0000313" key="2">
    <source>
        <dbReference type="Proteomes" id="UP000245507"/>
    </source>
</evidence>
<accession>A0A316TE42</accession>
<reference evidence="1 2" key="1">
    <citation type="submission" date="2018-05" db="EMBL/GenBank/DDBJ databases">
        <title>Nocardioides silvaticus genome.</title>
        <authorList>
            <person name="Li C."/>
            <person name="Wang G."/>
        </authorList>
    </citation>
    <scope>NUCLEOTIDE SEQUENCE [LARGE SCALE GENOMIC DNA]</scope>
    <source>
        <strain evidence="1 2">CCTCC AB 2018079</strain>
    </source>
</reference>